<evidence type="ECO:0008006" key="2">
    <source>
        <dbReference type="Google" id="ProtNLM"/>
    </source>
</evidence>
<dbReference type="GO" id="GO:0016075">
    <property type="term" value="P:rRNA catabolic process"/>
    <property type="evidence" value="ECO:0007669"/>
    <property type="project" value="TreeGrafter"/>
</dbReference>
<proteinExistence type="predicted"/>
<dbReference type="GO" id="GO:0006402">
    <property type="term" value="P:mRNA catabolic process"/>
    <property type="evidence" value="ECO:0007669"/>
    <property type="project" value="TreeGrafter"/>
</dbReference>
<dbReference type="Gene3D" id="2.30.30.110">
    <property type="match status" value="1"/>
</dbReference>
<dbReference type="SUPFAM" id="SSF50118">
    <property type="entry name" value="Cell growth inhibitor/plasmid maintenance toxic component"/>
    <property type="match status" value="1"/>
</dbReference>
<dbReference type="EMBL" id="LAZR01026289">
    <property type="protein sequence ID" value="KKL69202.1"/>
    <property type="molecule type" value="Genomic_DNA"/>
</dbReference>
<dbReference type="PANTHER" id="PTHR33988">
    <property type="entry name" value="ENDORIBONUCLEASE MAZF-RELATED"/>
    <property type="match status" value="1"/>
</dbReference>
<dbReference type="InterPro" id="IPR003477">
    <property type="entry name" value="PemK-like"/>
</dbReference>
<dbReference type="Pfam" id="PF02452">
    <property type="entry name" value="PemK_toxin"/>
    <property type="match status" value="1"/>
</dbReference>
<dbReference type="GO" id="GO:0004521">
    <property type="term" value="F:RNA endonuclease activity"/>
    <property type="evidence" value="ECO:0007669"/>
    <property type="project" value="TreeGrafter"/>
</dbReference>
<gene>
    <name evidence="1" type="ORF">LCGC14_2117310</name>
</gene>
<comment type="caution">
    <text evidence="1">The sequence shown here is derived from an EMBL/GenBank/DDBJ whole genome shotgun (WGS) entry which is preliminary data.</text>
</comment>
<dbReference type="PIRSF" id="PIRSF033490">
    <property type="entry name" value="MazF"/>
    <property type="match status" value="1"/>
</dbReference>
<accession>A0A0F9H1I9</accession>
<protein>
    <recommendedName>
        <fullName evidence="2">mRNA interferase</fullName>
    </recommendedName>
</protein>
<sequence>MIKRGGIYLVNLNPIKGREQAGRRPVLVISSNAINKQPLVVSVVVGTDARNVPKDYPTNVRVPSAETGLPKDTVFLCFQMRSLDPKRFYDPKTKKPQLVGTMPPHRMKEVVEALKLVLEIE</sequence>
<dbReference type="AlphaFoldDB" id="A0A0F9H1I9"/>
<evidence type="ECO:0000313" key="1">
    <source>
        <dbReference type="EMBL" id="KKL69202.1"/>
    </source>
</evidence>
<dbReference type="GO" id="GO:0003677">
    <property type="term" value="F:DNA binding"/>
    <property type="evidence" value="ECO:0007669"/>
    <property type="project" value="InterPro"/>
</dbReference>
<name>A0A0F9H1I9_9ZZZZ</name>
<dbReference type="InterPro" id="IPR011067">
    <property type="entry name" value="Plasmid_toxin/cell-grow_inhib"/>
</dbReference>
<organism evidence="1">
    <name type="scientific">marine sediment metagenome</name>
    <dbReference type="NCBI Taxonomy" id="412755"/>
    <lineage>
        <taxon>unclassified sequences</taxon>
        <taxon>metagenomes</taxon>
        <taxon>ecological metagenomes</taxon>
    </lineage>
</organism>
<reference evidence="1" key="1">
    <citation type="journal article" date="2015" name="Nature">
        <title>Complex archaea that bridge the gap between prokaryotes and eukaryotes.</title>
        <authorList>
            <person name="Spang A."/>
            <person name="Saw J.H."/>
            <person name="Jorgensen S.L."/>
            <person name="Zaremba-Niedzwiedzka K."/>
            <person name="Martijn J."/>
            <person name="Lind A.E."/>
            <person name="van Eijk R."/>
            <person name="Schleper C."/>
            <person name="Guy L."/>
            <person name="Ettema T.J."/>
        </authorList>
    </citation>
    <scope>NUCLEOTIDE SEQUENCE</scope>
</reference>